<evidence type="ECO:0000313" key="5">
    <source>
        <dbReference type="EMBL" id="SEA33415.1"/>
    </source>
</evidence>
<dbReference type="SUPFAM" id="SSF52540">
    <property type="entry name" value="P-loop containing nucleoside triphosphate hydrolases"/>
    <property type="match status" value="2"/>
</dbReference>
<keyword evidence="5" id="KW-0347">Helicase</keyword>
<name>A0A1H4ABM6_9BACT</name>
<keyword evidence="5" id="KW-0547">Nucleotide-binding</keyword>
<dbReference type="STRING" id="551991.SAMN05192529_11425"/>
<dbReference type="InterPro" id="IPR001650">
    <property type="entry name" value="Helicase_C-like"/>
</dbReference>
<evidence type="ECO:0000259" key="4">
    <source>
        <dbReference type="PROSITE" id="PS51194"/>
    </source>
</evidence>
<dbReference type="GO" id="GO:0005524">
    <property type="term" value="F:ATP binding"/>
    <property type="evidence" value="ECO:0007669"/>
    <property type="project" value="InterPro"/>
</dbReference>
<dbReference type="Pfam" id="PF00271">
    <property type="entry name" value="Helicase_C"/>
    <property type="match status" value="1"/>
</dbReference>
<dbReference type="Gene3D" id="3.40.50.10810">
    <property type="entry name" value="Tandem AAA-ATPase domain"/>
    <property type="match status" value="1"/>
</dbReference>
<dbReference type="PROSITE" id="PS51194">
    <property type="entry name" value="HELICASE_CTER"/>
    <property type="match status" value="1"/>
</dbReference>
<dbReference type="GO" id="GO:0016787">
    <property type="term" value="F:hydrolase activity"/>
    <property type="evidence" value="ECO:0007669"/>
    <property type="project" value="UniProtKB-KW"/>
</dbReference>
<feature type="domain" description="Helicase C-terminal" evidence="4">
    <location>
        <begin position="829"/>
        <end position="994"/>
    </location>
</feature>
<feature type="region of interest" description="Disordered" evidence="2">
    <location>
        <begin position="553"/>
        <end position="572"/>
    </location>
</feature>
<keyword evidence="5" id="KW-0067">ATP-binding</keyword>
<dbReference type="EMBL" id="FNQY01000014">
    <property type="protein sequence ID" value="SEA33415.1"/>
    <property type="molecule type" value="Genomic_DNA"/>
</dbReference>
<dbReference type="RefSeq" id="WP_211481834.1">
    <property type="nucleotide sequence ID" value="NZ_FNQY01000014.1"/>
</dbReference>
<sequence length="998" mass="114017">MSLFDILRQQKIELDQQRRQQSSTDILIRLTLDDKGAYIQIINKKGEEVYPDYSAFSGAVRSLMHSISSIMDKNAFLISWDNPENRIYLNEYAYLIQGILSSGLLVDQDFRPIESDKPVAGNSGAQLPTLRLRLSPLETKADSSLLPSYSAELLLEASGASFEKEAAIYRNFWFLTENYVLLPKENRIIETKPVGPFFSQVRIFNTEKILPGDLFKYLSLLFTYIETVSVDLPGYRIRMEQDILKPRPAIIFEKVDEAQHLTIRIGQHLPNTPVEFLEQYAVSRLAAINEMEKVVSVYNVEPVDIRKHVDRISTILKKHLPKGQKKTLDLLTVQDHQFTLHESLAEPFIYKELSQLTEEFDLIGHEKLKAFKIKVDQPRLDLSLGHRIDFLESSGSASLDFEGQKVSIMDAIRQYDKNRYIRLTDGTHALINESYMNRLKRLFKKSKDKKGEITVSFFDLPALEELIEKNQRTQLFADARAVYEGFNHLQQKNISLPFLQAELRPYQLQGFQWISYLQTHQLGGCLADDMGLGKTIQTIAVLAAAYSAHDKRGSSKKTTARGKTPKAAASDKKSALKSAAAADQEALPPSIIIMPKSLLYNWQNELSRFAPGLSVYIWYGQNRDIRQATGHQIILTTYSMYRNDIEIWKEQQFLYGILDESQAIKNMNSQVHKAVLLLRARHRLALSGTPVENNLGELYALFRFLNPALLGTTEQFQSDYIYPIQKNNDREVITELRRKIYPFILRRLKKDVLTDLPDKQEQTMYVEMNKAQAKYYEERRLFYKEAIEQQVATKGIQQSQFFIFQAMNELRQIASIPEAKTEGRIESPKLEALMEQLEEAIANDHKILIFVNYLSAIESIGAALDKLGIGFLTMTGSTRDRQGLVDRFQNDPEIRVFILTLKTGGTGLNLTAADMVFIFDPWWNKAAENQAIDRAHRIGQTHKVQSYKLITLGSIEEKILQLQELKSALFEDLISADAAGNTGSVKSMTEEDIRFILG</sequence>
<dbReference type="SMART" id="SM00487">
    <property type="entry name" value="DEXDc"/>
    <property type="match status" value="1"/>
</dbReference>
<dbReference type="SMART" id="SM00490">
    <property type="entry name" value="HELICc"/>
    <property type="match status" value="1"/>
</dbReference>
<dbReference type="Pfam" id="PF00176">
    <property type="entry name" value="SNF2-rel_dom"/>
    <property type="match status" value="1"/>
</dbReference>
<evidence type="ECO:0000259" key="3">
    <source>
        <dbReference type="PROSITE" id="PS51192"/>
    </source>
</evidence>
<dbReference type="GO" id="GO:0004386">
    <property type="term" value="F:helicase activity"/>
    <property type="evidence" value="ECO:0007669"/>
    <property type="project" value="UniProtKB-KW"/>
</dbReference>
<dbReference type="InterPro" id="IPR000330">
    <property type="entry name" value="SNF2_N"/>
</dbReference>
<accession>A0A1H4ABM6</accession>
<evidence type="ECO:0000256" key="1">
    <source>
        <dbReference type="ARBA" id="ARBA00022801"/>
    </source>
</evidence>
<evidence type="ECO:0000256" key="2">
    <source>
        <dbReference type="SAM" id="MobiDB-lite"/>
    </source>
</evidence>
<dbReference type="Proteomes" id="UP000199041">
    <property type="component" value="Unassembled WGS sequence"/>
</dbReference>
<dbReference type="InterPro" id="IPR049730">
    <property type="entry name" value="SNF2/RAD54-like_C"/>
</dbReference>
<keyword evidence="1" id="KW-0378">Hydrolase</keyword>
<feature type="compositionally biased region" description="Basic residues" evidence="2">
    <location>
        <begin position="554"/>
        <end position="564"/>
    </location>
</feature>
<organism evidence="5 6">
    <name type="scientific">Arachidicoccus rhizosphaerae</name>
    <dbReference type="NCBI Taxonomy" id="551991"/>
    <lineage>
        <taxon>Bacteria</taxon>
        <taxon>Pseudomonadati</taxon>
        <taxon>Bacteroidota</taxon>
        <taxon>Chitinophagia</taxon>
        <taxon>Chitinophagales</taxon>
        <taxon>Chitinophagaceae</taxon>
        <taxon>Arachidicoccus</taxon>
    </lineage>
</organism>
<dbReference type="PROSITE" id="PS51192">
    <property type="entry name" value="HELICASE_ATP_BIND_1"/>
    <property type="match status" value="1"/>
</dbReference>
<reference evidence="5 6" key="1">
    <citation type="submission" date="2016-10" db="EMBL/GenBank/DDBJ databases">
        <authorList>
            <person name="de Groot N.N."/>
        </authorList>
    </citation>
    <scope>NUCLEOTIDE SEQUENCE [LARGE SCALE GENOMIC DNA]</scope>
    <source>
        <strain evidence="5 6">Vu-144</strain>
    </source>
</reference>
<dbReference type="InterPro" id="IPR027417">
    <property type="entry name" value="P-loop_NTPase"/>
</dbReference>
<gene>
    <name evidence="5" type="ORF">SAMN05192529_11425</name>
</gene>
<dbReference type="CDD" id="cd18012">
    <property type="entry name" value="DEXQc_arch_SWI2_SNF2"/>
    <property type="match status" value="1"/>
</dbReference>
<dbReference type="Gene3D" id="3.40.50.300">
    <property type="entry name" value="P-loop containing nucleotide triphosphate hydrolases"/>
    <property type="match status" value="1"/>
</dbReference>
<dbReference type="AlphaFoldDB" id="A0A1H4ABM6"/>
<dbReference type="InterPro" id="IPR038718">
    <property type="entry name" value="SNF2-like_sf"/>
</dbReference>
<dbReference type="CDD" id="cd18793">
    <property type="entry name" value="SF2_C_SNF"/>
    <property type="match status" value="1"/>
</dbReference>
<evidence type="ECO:0000313" key="6">
    <source>
        <dbReference type="Proteomes" id="UP000199041"/>
    </source>
</evidence>
<protein>
    <submittedName>
        <fullName evidence="5">Superfamily II DNA or RNA helicase, SNF2 family</fullName>
    </submittedName>
</protein>
<dbReference type="InterPro" id="IPR014001">
    <property type="entry name" value="Helicase_ATP-bd"/>
</dbReference>
<feature type="domain" description="Helicase ATP-binding" evidence="3">
    <location>
        <begin position="515"/>
        <end position="708"/>
    </location>
</feature>
<dbReference type="PANTHER" id="PTHR10799">
    <property type="entry name" value="SNF2/RAD54 HELICASE FAMILY"/>
    <property type="match status" value="1"/>
</dbReference>
<keyword evidence="6" id="KW-1185">Reference proteome</keyword>
<proteinExistence type="predicted"/>